<evidence type="ECO:0000256" key="2">
    <source>
        <dbReference type="PROSITE-ProRule" id="PRU00285"/>
    </source>
</evidence>
<evidence type="ECO:0000256" key="3">
    <source>
        <dbReference type="RuleBase" id="RU003616"/>
    </source>
</evidence>
<keyword evidence="7" id="KW-1185">Reference proteome</keyword>
<evidence type="ECO:0000256" key="4">
    <source>
        <dbReference type="SAM" id="MobiDB-lite"/>
    </source>
</evidence>
<comment type="caution">
    <text evidence="6">The sequence shown here is derived from an EMBL/GenBank/DDBJ whole genome shotgun (WGS) entry which is preliminary data.</text>
</comment>
<dbReference type="AlphaFoldDB" id="A0AAW1PXZ8"/>
<keyword evidence="1" id="KW-0346">Stress response</keyword>
<reference evidence="6 7" key="1">
    <citation type="journal article" date="2024" name="Nat. Commun.">
        <title>Phylogenomics reveals the evolutionary origins of lichenization in chlorophyte algae.</title>
        <authorList>
            <person name="Puginier C."/>
            <person name="Libourel C."/>
            <person name="Otte J."/>
            <person name="Skaloud P."/>
            <person name="Haon M."/>
            <person name="Grisel S."/>
            <person name="Petersen M."/>
            <person name="Berrin J.G."/>
            <person name="Delaux P.M."/>
            <person name="Dal Grande F."/>
            <person name="Keller J."/>
        </authorList>
    </citation>
    <scope>NUCLEOTIDE SEQUENCE [LARGE SCALE GENOMIC DNA]</scope>
    <source>
        <strain evidence="6 7">SAG 2043</strain>
    </source>
</reference>
<dbReference type="InterPro" id="IPR002068">
    <property type="entry name" value="A-crystallin/Hsp20_dom"/>
</dbReference>
<feature type="domain" description="SHSP" evidence="5">
    <location>
        <begin position="37"/>
        <end position="153"/>
    </location>
</feature>
<evidence type="ECO:0000313" key="6">
    <source>
        <dbReference type="EMBL" id="KAK9813068.1"/>
    </source>
</evidence>
<dbReference type="Proteomes" id="UP001489004">
    <property type="component" value="Unassembled WGS sequence"/>
</dbReference>
<dbReference type="InterPro" id="IPR031107">
    <property type="entry name" value="Small_HSP"/>
</dbReference>
<dbReference type="Pfam" id="PF00011">
    <property type="entry name" value="HSP20"/>
    <property type="match status" value="1"/>
</dbReference>
<dbReference type="PROSITE" id="PS01031">
    <property type="entry name" value="SHSP"/>
    <property type="match status" value="1"/>
</dbReference>
<dbReference type="EMBL" id="JALJOR010000008">
    <property type="protein sequence ID" value="KAK9813068.1"/>
    <property type="molecule type" value="Genomic_DNA"/>
</dbReference>
<evidence type="ECO:0000313" key="7">
    <source>
        <dbReference type="Proteomes" id="UP001489004"/>
    </source>
</evidence>
<evidence type="ECO:0000256" key="1">
    <source>
        <dbReference type="ARBA" id="ARBA00023016"/>
    </source>
</evidence>
<comment type="similarity">
    <text evidence="2 3">Belongs to the small heat shock protein (HSP20) family.</text>
</comment>
<name>A0AAW1PXZ8_9CHLO</name>
<feature type="region of interest" description="Disordered" evidence="4">
    <location>
        <begin position="83"/>
        <end position="102"/>
    </location>
</feature>
<gene>
    <name evidence="6" type="ORF">WJX72_008377</name>
</gene>
<dbReference type="SUPFAM" id="SSF49764">
    <property type="entry name" value="HSP20-like chaperones"/>
    <property type="match status" value="1"/>
</dbReference>
<dbReference type="InterPro" id="IPR008978">
    <property type="entry name" value="HSP20-like_chaperone"/>
</dbReference>
<dbReference type="PANTHER" id="PTHR11527">
    <property type="entry name" value="HEAT-SHOCK PROTEIN 20 FAMILY MEMBER"/>
    <property type="match status" value="1"/>
</dbReference>
<feature type="compositionally biased region" description="Basic and acidic residues" evidence="4">
    <location>
        <begin position="86"/>
        <end position="102"/>
    </location>
</feature>
<organism evidence="6 7">
    <name type="scientific">[Myrmecia] bisecta</name>
    <dbReference type="NCBI Taxonomy" id="41462"/>
    <lineage>
        <taxon>Eukaryota</taxon>
        <taxon>Viridiplantae</taxon>
        <taxon>Chlorophyta</taxon>
        <taxon>core chlorophytes</taxon>
        <taxon>Trebouxiophyceae</taxon>
        <taxon>Trebouxiales</taxon>
        <taxon>Trebouxiaceae</taxon>
        <taxon>Myrmecia</taxon>
    </lineage>
</organism>
<evidence type="ECO:0000259" key="5">
    <source>
        <dbReference type="PROSITE" id="PS01031"/>
    </source>
</evidence>
<accession>A0AAW1PXZ8</accession>
<sequence>MSLLPFFPGFEDDVFTAALRNFPGASAHAVAQAEGNTKNWVRCMPVDIKETDKEFQLTADVPGVSKQDIKINVNGDVLSLSVEQSAGKEEEKEENGVKYHRMERSSTFARRAIRMPETADLSKITARYQDGVLSLNVHKHEQKTPKTRQITIE</sequence>
<protein>
    <recommendedName>
        <fullName evidence="5">SHSP domain-containing protein</fullName>
    </recommendedName>
</protein>
<proteinExistence type="inferred from homology"/>
<dbReference type="CDD" id="cd06464">
    <property type="entry name" value="ACD_sHsps-like"/>
    <property type="match status" value="1"/>
</dbReference>
<dbReference type="Gene3D" id="2.60.40.790">
    <property type="match status" value="1"/>
</dbReference>